<evidence type="ECO:0000256" key="5">
    <source>
        <dbReference type="SAM" id="MobiDB-lite"/>
    </source>
</evidence>
<dbReference type="Pfam" id="PF08156">
    <property type="entry name" value="NOP5NT"/>
    <property type="match status" value="1"/>
</dbReference>
<dbReference type="InterPro" id="IPR042239">
    <property type="entry name" value="Nop_C"/>
</dbReference>
<dbReference type="SMART" id="SM00931">
    <property type="entry name" value="NOSIC"/>
    <property type="match status" value="1"/>
</dbReference>
<feature type="compositionally biased region" description="Low complexity" evidence="5">
    <location>
        <begin position="392"/>
        <end position="409"/>
    </location>
</feature>
<keyword evidence="3" id="KW-0690">Ribosome biogenesis</keyword>
<dbReference type="Pfam" id="PF01798">
    <property type="entry name" value="Nop"/>
    <property type="match status" value="1"/>
</dbReference>
<gene>
    <name evidence="7" type="ORF">DUNSADRAFT_12166</name>
</gene>
<organism evidence="7 8">
    <name type="scientific">Dunaliella salina</name>
    <name type="common">Green alga</name>
    <name type="synonym">Protococcus salinus</name>
    <dbReference type="NCBI Taxonomy" id="3046"/>
    <lineage>
        <taxon>Eukaryota</taxon>
        <taxon>Viridiplantae</taxon>
        <taxon>Chlorophyta</taxon>
        <taxon>core chlorophytes</taxon>
        <taxon>Chlorophyceae</taxon>
        <taxon>CS clade</taxon>
        <taxon>Chlamydomonadales</taxon>
        <taxon>Dunaliellaceae</taxon>
        <taxon>Dunaliella</taxon>
    </lineage>
</organism>
<comment type="caution">
    <text evidence="7">The sequence shown here is derived from an EMBL/GenBank/DDBJ whole genome shotgun (WGS) entry which is preliminary data.</text>
</comment>
<name>A0ABQ7GBV6_DUNSA</name>
<dbReference type="InterPro" id="IPR036070">
    <property type="entry name" value="Nop_dom_sf"/>
</dbReference>
<dbReference type="PROSITE" id="PS51358">
    <property type="entry name" value="NOP"/>
    <property type="match status" value="1"/>
</dbReference>
<sequence>MLLLFESAAGFALFKVLKEGKLKETEDVGADFATLDQAQKMVKLKAFSKFQNTTEALEAAASLVDSKLSKPLKKFLKKNVVDEELAILDKKLGSIVQDKLGIPCIYSNAVLELTRGIRNQLQGLISGLAGADLRPMSLGLSHSLSRYKLKFSPDKVDTMIVQAIGLLDDLDKELNTYAMRVREWYGWHFPEMTKIVNDNIAYAKEDVEQHMKEAAIISMGTEISQEDLMRIRELADQVIDLYAYRGQLFDYLKSRMTAIAPNLTVLVGELVGARLISHAGSLINLAKQPASTVQILGAEKALFRALKTKHETPKYGLIYHASLIGQSSSKFKGKVSRVLAAKCALATRVDALGDSEDAQIGHFLNSISGGLVSVTGQAAAKKKKKKDKQAAPEEPAAAAEPSEAQLQQEEQPKKKKKKEVAAAAAAEDGAEEAPKKKKKKSDAAAADGGASEEQPKKRKKKAAAE</sequence>
<evidence type="ECO:0000256" key="2">
    <source>
        <dbReference type="ARBA" id="ARBA00009211"/>
    </source>
</evidence>
<dbReference type="InterPro" id="IPR012976">
    <property type="entry name" value="NOSIC"/>
</dbReference>
<evidence type="ECO:0000259" key="6">
    <source>
        <dbReference type="PROSITE" id="PS51358"/>
    </source>
</evidence>
<dbReference type="PANTHER" id="PTHR10894">
    <property type="entry name" value="NUCLEOLAR PROTEIN 5 NUCLEOLAR PROTEIN NOP5 NOP58"/>
    <property type="match status" value="1"/>
</dbReference>
<reference evidence="7" key="1">
    <citation type="submission" date="2017-08" db="EMBL/GenBank/DDBJ databases">
        <authorList>
            <person name="Polle J.E."/>
            <person name="Barry K."/>
            <person name="Cushman J."/>
            <person name="Schmutz J."/>
            <person name="Tran D."/>
            <person name="Hathwaick L.T."/>
            <person name="Yim W.C."/>
            <person name="Jenkins J."/>
            <person name="Mckie-Krisberg Z.M."/>
            <person name="Prochnik S."/>
            <person name="Lindquist E."/>
            <person name="Dockter R.B."/>
            <person name="Adam C."/>
            <person name="Molina H."/>
            <person name="Bunkerborg J."/>
            <person name="Jin E."/>
            <person name="Buchheim M."/>
            <person name="Magnuson J."/>
        </authorList>
    </citation>
    <scope>NUCLEOTIDE SEQUENCE</scope>
    <source>
        <strain evidence="7">CCAP 19/18</strain>
    </source>
</reference>
<comment type="similarity">
    <text evidence="2">Belongs to the NOP5/NOP56 family.</text>
</comment>
<feature type="compositionally biased region" description="Basic residues" evidence="5">
    <location>
        <begin position="456"/>
        <end position="465"/>
    </location>
</feature>
<evidence type="ECO:0000256" key="1">
    <source>
        <dbReference type="ARBA" id="ARBA00004604"/>
    </source>
</evidence>
<accession>A0ABQ7GBV6</accession>
<dbReference type="PANTHER" id="PTHR10894:SF1">
    <property type="entry name" value="NUCLEOLAR PROTEIN 58"/>
    <property type="match status" value="1"/>
</dbReference>
<evidence type="ECO:0000313" key="7">
    <source>
        <dbReference type="EMBL" id="KAF5832092.1"/>
    </source>
</evidence>
<evidence type="ECO:0000313" key="8">
    <source>
        <dbReference type="Proteomes" id="UP000815325"/>
    </source>
</evidence>
<feature type="region of interest" description="Disordered" evidence="5">
    <location>
        <begin position="380"/>
        <end position="465"/>
    </location>
</feature>
<dbReference type="EMBL" id="MU069898">
    <property type="protein sequence ID" value="KAF5832092.1"/>
    <property type="molecule type" value="Genomic_DNA"/>
</dbReference>
<feature type="domain" description="Nop" evidence="6">
    <location>
        <begin position="259"/>
        <end position="377"/>
    </location>
</feature>
<dbReference type="Gene3D" id="1.10.287.4070">
    <property type="match status" value="2"/>
</dbReference>
<dbReference type="InterPro" id="IPR045056">
    <property type="entry name" value="Nop56/Nop58"/>
</dbReference>
<keyword evidence="4" id="KW-0539">Nucleus</keyword>
<dbReference type="InterPro" id="IPR002687">
    <property type="entry name" value="Nop_dom"/>
</dbReference>
<comment type="subcellular location">
    <subcellularLocation>
        <location evidence="1">Nucleus</location>
        <location evidence="1">Nucleolus</location>
    </subcellularLocation>
</comment>
<keyword evidence="8" id="KW-1185">Reference proteome</keyword>
<dbReference type="Gene3D" id="1.10.246.90">
    <property type="entry name" value="Nop domain"/>
    <property type="match status" value="1"/>
</dbReference>
<dbReference type="InterPro" id="IPR012974">
    <property type="entry name" value="NOP58/56_N"/>
</dbReference>
<feature type="compositionally biased region" description="Low complexity" evidence="5">
    <location>
        <begin position="443"/>
        <end position="452"/>
    </location>
</feature>
<evidence type="ECO:0000256" key="4">
    <source>
        <dbReference type="ARBA" id="ARBA00023242"/>
    </source>
</evidence>
<proteinExistence type="inferred from homology"/>
<dbReference type="Proteomes" id="UP000815325">
    <property type="component" value="Unassembled WGS sequence"/>
</dbReference>
<dbReference type="SUPFAM" id="SSF89124">
    <property type="entry name" value="Nop domain"/>
    <property type="match status" value="1"/>
</dbReference>
<protein>
    <recommendedName>
        <fullName evidence="6">Nop domain-containing protein</fullName>
    </recommendedName>
</protein>
<evidence type="ECO:0000256" key="3">
    <source>
        <dbReference type="ARBA" id="ARBA00022517"/>
    </source>
</evidence>